<dbReference type="PANTHER" id="PTHR30213">
    <property type="entry name" value="INNER MEMBRANE PROTEIN YHJD"/>
    <property type="match status" value="1"/>
</dbReference>
<dbReference type="KEGG" id="gbr:Gbro_1769"/>
<feature type="transmembrane region" description="Helical" evidence="7">
    <location>
        <begin position="72"/>
        <end position="101"/>
    </location>
</feature>
<feature type="compositionally biased region" description="Basic and acidic residues" evidence="6">
    <location>
        <begin position="31"/>
        <end position="40"/>
    </location>
</feature>
<dbReference type="Proteomes" id="UP000001219">
    <property type="component" value="Chromosome"/>
</dbReference>
<evidence type="ECO:0000313" key="9">
    <source>
        <dbReference type="Proteomes" id="UP000001219"/>
    </source>
</evidence>
<dbReference type="GO" id="GO:0005886">
    <property type="term" value="C:plasma membrane"/>
    <property type="evidence" value="ECO:0007669"/>
    <property type="project" value="UniProtKB-SubCell"/>
</dbReference>
<feature type="transmembrane region" description="Helical" evidence="7">
    <location>
        <begin position="225"/>
        <end position="247"/>
    </location>
</feature>
<evidence type="ECO:0000256" key="1">
    <source>
        <dbReference type="ARBA" id="ARBA00004651"/>
    </source>
</evidence>
<keyword evidence="2" id="KW-1003">Cell membrane</keyword>
<dbReference type="eggNOG" id="COG1295">
    <property type="taxonomic scope" value="Bacteria"/>
</dbReference>
<dbReference type="PANTHER" id="PTHR30213:SF1">
    <property type="entry name" value="INNER MEMBRANE PROTEIN YHJD"/>
    <property type="match status" value="1"/>
</dbReference>
<sequence>MTSANSAPQSEASPASEKYLQAGHAVPDPSEESKPSLVDKGKAAFAQARERWPWINHLVATVERYNDRRGNVYAAGISFNGILAIVPIIMVGFAIAAFVLASRPELLDELKNAIVDAMPGQAGDQLGDVIDSAIDSRATVGLIGLFGAAFTGIGWISGVRVAFTEMYGGRVDRNPVMSKVWDLVTFVLLGVAFAATMALTALGNSGLTTKLLSWVSLDDASWAPVVVRVVSILISVFASWLLFTFVLARLPLVPLPFVNAMKAGLATAIAFEIVKSLGGLYLKSVLSSPAGIAFGPILGLMVFAYLASRIVLYASAWCATDPINAAYQVEEEDERLRPVVLAPTTQVSPVPRPGVVVGAIGVGAAASAVLGWMMRRR</sequence>
<protein>
    <submittedName>
        <fullName evidence="8">Ribonuclease BN</fullName>
    </submittedName>
</protein>
<keyword evidence="5 7" id="KW-0472">Membrane</keyword>
<evidence type="ECO:0000256" key="7">
    <source>
        <dbReference type="SAM" id="Phobius"/>
    </source>
</evidence>
<dbReference type="STRING" id="526226.Gbro_1769"/>
<feature type="transmembrane region" description="Helical" evidence="7">
    <location>
        <begin position="140"/>
        <end position="163"/>
    </location>
</feature>
<name>D0L8L1_GORB4</name>
<dbReference type="EMBL" id="CP001802">
    <property type="protein sequence ID" value="ACY21028.1"/>
    <property type="molecule type" value="Genomic_DNA"/>
</dbReference>
<dbReference type="InterPro" id="IPR017039">
    <property type="entry name" value="Virul_fac_BrkB"/>
</dbReference>
<evidence type="ECO:0000313" key="8">
    <source>
        <dbReference type="EMBL" id="ACY21028.1"/>
    </source>
</evidence>
<dbReference type="RefSeq" id="WP_012833591.1">
    <property type="nucleotide sequence ID" value="NC_013441.1"/>
</dbReference>
<dbReference type="HOGENOM" id="CLU_050028_0_1_11"/>
<feature type="transmembrane region" description="Helical" evidence="7">
    <location>
        <begin position="253"/>
        <end position="274"/>
    </location>
</feature>
<gene>
    <name evidence="8" type="ordered locus">Gbro_1769</name>
</gene>
<feature type="transmembrane region" description="Helical" evidence="7">
    <location>
        <begin position="355"/>
        <end position="374"/>
    </location>
</feature>
<proteinExistence type="predicted"/>
<evidence type="ECO:0000256" key="5">
    <source>
        <dbReference type="ARBA" id="ARBA00023136"/>
    </source>
</evidence>
<comment type="subcellular location">
    <subcellularLocation>
        <location evidence="1">Cell membrane</location>
        <topology evidence="1">Multi-pass membrane protein</topology>
    </subcellularLocation>
</comment>
<evidence type="ECO:0000256" key="4">
    <source>
        <dbReference type="ARBA" id="ARBA00022989"/>
    </source>
</evidence>
<feature type="compositionally biased region" description="Low complexity" evidence="6">
    <location>
        <begin position="1"/>
        <end position="17"/>
    </location>
</feature>
<accession>D0L8L1</accession>
<feature type="transmembrane region" description="Helical" evidence="7">
    <location>
        <begin position="183"/>
        <end position="204"/>
    </location>
</feature>
<reference evidence="9" key="1">
    <citation type="submission" date="2009-10" db="EMBL/GenBank/DDBJ databases">
        <title>The complete chromosome of Gordonia bronchialis DSM 43247.</title>
        <authorList>
            <consortium name="US DOE Joint Genome Institute (JGI-PGF)"/>
            <person name="Lucas S."/>
            <person name="Copeland A."/>
            <person name="Lapidus A."/>
            <person name="Glavina del Rio T."/>
            <person name="Dalin E."/>
            <person name="Tice H."/>
            <person name="Bruce D."/>
            <person name="Goodwin L."/>
            <person name="Pitluck S."/>
            <person name="Kyrpides N."/>
            <person name="Mavromatis K."/>
            <person name="Ivanova N."/>
            <person name="Ovchinnikova G."/>
            <person name="Saunders E."/>
            <person name="Brettin T."/>
            <person name="Detter J.C."/>
            <person name="Han C."/>
            <person name="Larimer F."/>
            <person name="Land M."/>
            <person name="Hauser L."/>
            <person name="Markowitz V."/>
            <person name="Cheng J.-F."/>
            <person name="Hugenholtz P."/>
            <person name="Woyke T."/>
            <person name="Wu D."/>
            <person name="Jando M."/>
            <person name="Schneider S."/>
            <person name="Goeker M."/>
            <person name="Klenk H.-P."/>
            <person name="Eisen J.A."/>
        </authorList>
    </citation>
    <scope>NUCLEOTIDE SEQUENCE [LARGE SCALE GENOMIC DNA]</scope>
    <source>
        <strain evidence="9">ATCC 25592 / DSM 43247 / BCRC 13721 / JCM 3198 / KCTC 3076 / NBRC 16047 / NCTC 10667</strain>
    </source>
</reference>
<dbReference type="AlphaFoldDB" id="D0L8L1"/>
<evidence type="ECO:0000256" key="6">
    <source>
        <dbReference type="SAM" id="MobiDB-lite"/>
    </source>
</evidence>
<keyword evidence="3 7" id="KW-0812">Transmembrane</keyword>
<dbReference type="OrthoDB" id="4127374at2"/>
<feature type="transmembrane region" description="Helical" evidence="7">
    <location>
        <begin position="286"/>
        <end position="307"/>
    </location>
</feature>
<evidence type="ECO:0000256" key="2">
    <source>
        <dbReference type="ARBA" id="ARBA00022475"/>
    </source>
</evidence>
<feature type="region of interest" description="Disordered" evidence="6">
    <location>
        <begin position="1"/>
        <end position="40"/>
    </location>
</feature>
<evidence type="ECO:0000256" key="3">
    <source>
        <dbReference type="ARBA" id="ARBA00022692"/>
    </source>
</evidence>
<keyword evidence="9" id="KW-1185">Reference proteome</keyword>
<organism evidence="8 9">
    <name type="scientific">Gordonia bronchialis (strain ATCC 25592 / DSM 43247 / BCRC 13721 / JCM 3198 / KCTC 3076 / NBRC 16047 / NCTC 10667)</name>
    <name type="common">Rhodococcus bronchialis</name>
    <dbReference type="NCBI Taxonomy" id="526226"/>
    <lineage>
        <taxon>Bacteria</taxon>
        <taxon>Bacillati</taxon>
        <taxon>Actinomycetota</taxon>
        <taxon>Actinomycetes</taxon>
        <taxon>Mycobacteriales</taxon>
        <taxon>Gordoniaceae</taxon>
        <taxon>Gordonia</taxon>
    </lineage>
</organism>
<reference evidence="8 9" key="2">
    <citation type="journal article" date="2010" name="Stand. Genomic Sci.">
        <title>Complete genome sequence of Gordonia bronchialis type strain (3410).</title>
        <authorList>
            <person name="Ivanova N."/>
            <person name="Sikorski J."/>
            <person name="Jando M."/>
            <person name="Lapidus A."/>
            <person name="Nolan M."/>
            <person name="Lucas S."/>
            <person name="Del Rio T.G."/>
            <person name="Tice H."/>
            <person name="Copeland A."/>
            <person name="Cheng J.F."/>
            <person name="Chen F."/>
            <person name="Bruce D."/>
            <person name="Goodwin L."/>
            <person name="Pitluck S."/>
            <person name="Mavromatis K."/>
            <person name="Ovchinnikova G."/>
            <person name="Pati A."/>
            <person name="Chen A."/>
            <person name="Palaniappan K."/>
            <person name="Land M."/>
            <person name="Hauser L."/>
            <person name="Chang Y.J."/>
            <person name="Jeffries C.D."/>
            <person name="Chain P."/>
            <person name="Saunders E."/>
            <person name="Han C."/>
            <person name="Detter J.C."/>
            <person name="Brettin T."/>
            <person name="Rohde M."/>
            <person name="Goker M."/>
            <person name="Bristow J."/>
            <person name="Eisen J.A."/>
            <person name="Markowitz V."/>
            <person name="Hugenholtz P."/>
            <person name="Klenk H.P."/>
            <person name="Kyrpides N.C."/>
        </authorList>
    </citation>
    <scope>NUCLEOTIDE SEQUENCE [LARGE SCALE GENOMIC DNA]</scope>
    <source>
        <strain evidence="9">ATCC 25592 / DSM 43247 / BCRC 13721 / JCM 3198 / KCTC 3076 / NBRC 16047 / NCTC 10667</strain>
    </source>
</reference>
<dbReference type="Pfam" id="PF03631">
    <property type="entry name" value="Virul_fac_BrkB"/>
    <property type="match status" value="1"/>
</dbReference>
<keyword evidence="4 7" id="KW-1133">Transmembrane helix</keyword>